<dbReference type="AlphaFoldDB" id="A0A3P6REI1"/>
<dbReference type="Proteomes" id="UP000271889">
    <property type="component" value="Unassembled WGS sequence"/>
</dbReference>
<evidence type="ECO:0000313" key="2">
    <source>
        <dbReference type="EMBL" id="VDK60696.1"/>
    </source>
</evidence>
<sequence>MASLKDYHCDAEEEGLSSSVMGKDSARTRVCVQHHRARGNRESPFFLLHGFEAHVPWDQDVEGP</sequence>
<reference evidence="2 3" key="1">
    <citation type="submission" date="2018-11" db="EMBL/GenBank/DDBJ databases">
        <authorList>
            <consortium name="Pathogen Informatics"/>
        </authorList>
    </citation>
    <scope>NUCLEOTIDE SEQUENCE [LARGE SCALE GENOMIC DNA]</scope>
</reference>
<accession>A0A3P6REI1</accession>
<name>A0A3P6REI1_CYLGO</name>
<protein>
    <submittedName>
        <fullName evidence="2">Uncharacterized protein</fullName>
    </submittedName>
</protein>
<gene>
    <name evidence="2" type="ORF">CGOC_LOCUS5094</name>
</gene>
<dbReference type="EMBL" id="UYRV01015022">
    <property type="protein sequence ID" value="VDK60696.1"/>
    <property type="molecule type" value="Genomic_DNA"/>
</dbReference>
<evidence type="ECO:0000256" key="1">
    <source>
        <dbReference type="SAM" id="MobiDB-lite"/>
    </source>
</evidence>
<feature type="compositionally biased region" description="Basic and acidic residues" evidence="1">
    <location>
        <begin position="1"/>
        <end position="10"/>
    </location>
</feature>
<proteinExistence type="predicted"/>
<feature type="region of interest" description="Disordered" evidence="1">
    <location>
        <begin position="1"/>
        <end position="20"/>
    </location>
</feature>
<evidence type="ECO:0000313" key="3">
    <source>
        <dbReference type="Proteomes" id="UP000271889"/>
    </source>
</evidence>
<organism evidence="2 3">
    <name type="scientific">Cylicostephanus goldi</name>
    <name type="common">Nematode worm</name>
    <dbReference type="NCBI Taxonomy" id="71465"/>
    <lineage>
        <taxon>Eukaryota</taxon>
        <taxon>Metazoa</taxon>
        <taxon>Ecdysozoa</taxon>
        <taxon>Nematoda</taxon>
        <taxon>Chromadorea</taxon>
        <taxon>Rhabditida</taxon>
        <taxon>Rhabditina</taxon>
        <taxon>Rhabditomorpha</taxon>
        <taxon>Strongyloidea</taxon>
        <taxon>Strongylidae</taxon>
        <taxon>Cylicostephanus</taxon>
    </lineage>
</organism>
<keyword evidence="3" id="KW-1185">Reference proteome</keyword>